<keyword evidence="1" id="KW-0805">Transcription regulation</keyword>
<dbReference type="SUPFAM" id="SSF47413">
    <property type="entry name" value="lambda repressor-like DNA-binding domains"/>
    <property type="match status" value="1"/>
</dbReference>
<dbReference type="CDD" id="cd06278">
    <property type="entry name" value="PBP1_LacI-like"/>
    <property type="match status" value="1"/>
</dbReference>
<keyword evidence="3" id="KW-0804">Transcription</keyword>
<evidence type="ECO:0000313" key="5">
    <source>
        <dbReference type="EMBL" id="MEQ2425366.1"/>
    </source>
</evidence>
<gene>
    <name evidence="5" type="ORF">WMQ36_10315</name>
</gene>
<dbReference type="Gene3D" id="3.40.50.2300">
    <property type="match status" value="2"/>
</dbReference>
<dbReference type="SMART" id="SM00354">
    <property type="entry name" value="HTH_LACI"/>
    <property type="match status" value="1"/>
</dbReference>
<feature type="domain" description="HTH lacI-type" evidence="4">
    <location>
        <begin position="5"/>
        <end position="60"/>
    </location>
</feature>
<dbReference type="SUPFAM" id="SSF53822">
    <property type="entry name" value="Periplasmic binding protein-like I"/>
    <property type="match status" value="1"/>
</dbReference>
<dbReference type="PANTHER" id="PTHR30146:SF109">
    <property type="entry name" value="HTH-TYPE TRANSCRIPTIONAL REGULATOR GALS"/>
    <property type="match status" value="1"/>
</dbReference>
<dbReference type="Gene3D" id="1.10.260.40">
    <property type="entry name" value="lambda repressor-like DNA-binding domains"/>
    <property type="match status" value="1"/>
</dbReference>
<dbReference type="Pfam" id="PF13377">
    <property type="entry name" value="Peripla_BP_3"/>
    <property type="match status" value="1"/>
</dbReference>
<reference evidence="5 6" key="1">
    <citation type="submission" date="2024-03" db="EMBL/GenBank/DDBJ databases">
        <title>Human intestinal bacterial collection.</title>
        <authorList>
            <person name="Pauvert C."/>
            <person name="Hitch T.C.A."/>
            <person name="Clavel T."/>
        </authorList>
    </citation>
    <scope>NUCLEOTIDE SEQUENCE [LARGE SCALE GENOMIC DNA]</scope>
    <source>
        <strain evidence="5 6">CLA-SR-H021</strain>
    </source>
</reference>
<dbReference type="GO" id="GO:0003677">
    <property type="term" value="F:DNA binding"/>
    <property type="evidence" value="ECO:0007669"/>
    <property type="project" value="UniProtKB-KW"/>
</dbReference>
<keyword evidence="6" id="KW-1185">Reference proteome</keyword>
<evidence type="ECO:0000256" key="2">
    <source>
        <dbReference type="ARBA" id="ARBA00023125"/>
    </source>
</evidence>
<dbReference type="Proteomes" id="UP001454086">
    <property type="component" value="Unassembled WGS sequence"/>
</dbReference>
<evidence type="ECO:0000259" key="4">
    <source>
        <dbReference type="PROSITE" id="PS50932"/>
    </source>
</evidence>
<protein>
    <submittedName>
        <fullName evidence="5">LacI family DNA-binding transcriptional regulator</fullName>
    </submittedName>
</protein>
<organism evidence="5 6">
    <name type="scientific">Enterocloster hominis</name>
    <name type="common">ex Hitch et al. 2024</name>
    <dbReference type="NCBI Taxonomy" id="1917870"/>
    <lineage>
        <taxon>Bacteria</taxon>
        <taxon>Bacillati</taxon>
        <taxon>Bacillota</taxon>
        <taxon>Clostridia</taxon>
        <taxon>Lachnospirales</taxon>
        <taxon>Lachnospiraceae</taxon>
        <taxon>Enterocloster</taxon>
    </lineage>
</organism>
<dbReference type="InterPro" id="IPR010982">
    <property type="entry name" value="Lambda_DNA-bd_dom_sf"/>
</dbReference>
<dbReference type="InterPro" id="IPR028082">
    <property type="entry name" value="Peripla_BP_I"/>
</dbReference>
<dbReference type="EMBL" id="JBBMFM010000030">
    <property type="protein sequence ID" value="MEQ2425366.1"/>
    <property type="molecule type" value="Genomic_DNA"/>
</dbReference>
<dbReference type="CDD" id="cd01392">
    <property type="entry name" value="HTH_LacI"/>
    <property type="match status" value="1"/>
</dbReference>
<dbReference type="Pfam" id="PF00356">
    <property type="entry name" value="LacI"/>
    <property type="match status" value="1"/>
</dbReference>
<dbReference type="PANTHER" id="PTHR30146">
    <property type="entry name" value="LACI-RELATED TRANSCRIPTIONAL REPRESSOR"/>
    <property type="match status" value="1"/>
</dbReference>
<dbReference type="InterPro" id="IPR000843">
    <property type="entry name" value="HTH_LacI"/>
</dbReference>
<sequence length="337" mass="37702">MNERVTSKDVARISGVSQSTVSRVFSDKKNLVKPEIQQLVRETAKNIGYYPNLIARGMISGKTNIVALLIGDNIGPHYNRLINLFITKIQSLGKQCLVFQVTRQDNLDAIISRVIQFHVEAAIITASAMTEHMVKACSENSIPVILYNRYVEGLPVHTVYADSVTGGTLVADYLYTNGHRNIGYVRFTKDTGEEIGKKNGLYSRLREYGIDIAQEEKTAYDYDEGYAAALRMLHPDKKHLTAVFCTSDIVALGFMDGARHEYGINIPQELSVIGYDDIAMASWKSYELTTVCSPTEALVDKVIATLNISLHKNNHEFITEMLEPFLVERNTVQKISD</sequence>
<name>A0ABV1D4Q6_9FIRM</name>
<evidence type="ECO:0000256" key="3">
    <source>
        <dbReference type="ARBA" id="ARBA00023163"/>
    </source>
</evidence>
<accession>A0ABV1D4Q6</accession>
<comment type="caution">
    <text evidence="5">The sequence shown here is derived from an EMBL/GenBank/DDBJ whole genome shotgun (WGS) entry which is preliminary data.</text>
</comment>
<dbReference type="InterPro" id="IPR046335">
    <property type="entry name" value="LacI/GalR-like_sensor"/>
</dbReference>
<evidence type="ECO:0000313" key="6">
    <source>
        <dbReference type="Proteomes" id="UP001454086"/>
    </source>
</evidence>
<keyword evidence="2 5" id="KW-0238">DNA-binding</keyword>
<proteinExistence type="predicted"/>
<dbReference type="PROSITE" id="PS50932">
    <property type="entry name" value="HTH_LACI_2"/>
    <property type="match status" value="1"/>
</dbReference>
<evidence type="ECO:0000256" key="1">
    <source>
        <dbReference type="ARBA" id="ARBA00023015"/>
    </source>
</evidence>
<dbReference type="RefSeq" id="WP_008717566.1">
    <property type="nucleotide sequence ID" value="NZ_JBBMFM010000030.1"/>
</dbReference>